<keyword evidence="1" id="KW-0949">S-adenosyl-L-methionine</keyword>
<feature type="binding site" evidence="1">
    <location>
        <position position="19"/>
    </location>
    <ligand>
        <name>S-adenosyl-L-methionine</name>
        <dbReference type="ChEBI" id="CHEBI:59789"/>
    </ligand>
</feature>
<organism evidence="2 3">
    <name type="scientific">Alloalcanivorax marinus</name>
    <dbReference type="NCBI Taxonomy" id="1177169"/>
    <lineage>
        <taxon>Bacteria</taxon>
        <taxon>Pseudomonadati</taxon>
        <taxon>Pseudomonadota</taxon>
        <taxon>Gammaproteobacteria</taxon>
        <taxon>Oceanospirillales</taxon>
        <taxon>Alcanivoracaceae</taxon>
        <taxon>Alloalcanivorax</taxon>
    </lineage>
</organism>
<gene>
    <name evidence="1 2" type="primary">rlmJ</name>
    <name evidence="2" type="ORF">LL252_09960</name>
</gene>
<name>A0A9Q3UPV4_9GAMM</name>
<accession>A0A9Q3UPV4</accession>
<comment type="caution">
    <text evidence="2">The sequence shown here is derived from an EMBL/GenBank/DDBJ whole genome shotgun (WGS) entry which is preliminary data.</text>
</comment>
<dbReference type="SUPFAM" id="SSF53335">
    <property type="entry name" value="S-adenosyl-L-methionine-dependent methyltransferases"/>
    <property type="match status" value="1"/>
</dbReference>
<comment type="function">
    <text evidence="1">Specifically methylates the adenine in position 2030 of 23S rRNA.</text>
</comment>
<dbReference type="HAMAP" id="MF_00934">
    <property type="entry name" value="23SrRNA_methyltr_J"/>
    <property type="match status" value="1"/>
</dbReference>
<comment type="catalytic activity">
    <reaction evidence="1">
        <text>adenosine(2030) in 23S rRNA + S-adenosyl-L-methionine = N(6)-methyladenosine(2030) in 23S rRNA + S-adenosyl-L-homocysteine + H(+)</text>
        <dbReference type="Rhea" id="RHEA:43736"/>
        <dbReference type="Rhea" id="RHEA-COMP:10668"/>
        <dbReference type="Rhea" id="RHEA-COMP:10669"/>
        <dbReference type="ChEBI" id="CHEBI:15378"/>
        <dbReference type="ChEBI" id="CHEBI:57856"/>
        <dbReference type="ChEBI" id="CHEBI:59789"/>
        <dbReference type="ChEBI" id="CHEBI:74411"/>
        <dbReference type="ChEBI" id="CHEBI:74449"/>
        <dbReference type="EC" id="2.1.1.266"/>
    </reaction>
</comment>
<dbReference type="EMBL" id="JAJGNA010000010">
    <property type="protein sequence ID" value="MCC4308893.1"/>
    <property type="molecule type" value="Genomic_DNA"/>
</dbReference>
<protein>
    <recommendedName>
        <fullName evidence="1">Ribosomal RNA large subunit methyltransferase J</fullName>
        <ecNumber evidence="1">2.1.1.266</ecNumber>
    </recommendedName>
    <alternativeName>
        <fullName evidence="1">23S rRNA (adenine(2030)-N6)-methyltransferase</fullName>
    </alternativeName>
    <alternativeName>
        <fullName evidence="1">23S rRNA m6A2030 methyltransferase</fullName>
    </alternativeName>
</protein>
<feature type="active site" description="Proton acceptor" evidence="1">
    <location>
        <position position="164"/>
    </location>
</feature>
<evidence type="ECO:0000256" key="1">
    <source>
        <dbReference type="HAMAP-Rule" id="MF_00934"/>
    </source>
</evidence>
<reference evidence="2" key="1">
    <citation type="submission" date="2021-10" db="EMBL/GenBank/DDBJ databases">
        <title>The diversity and Nitrogen Metabolism of Culturable Nitrate-Utilizing Bacteria Within the Oxygen Minimum Zone of the Changjiang (Yangtze River)Estuary.</title>
        <authorList>
            <person name="Zhang D."/>
            <person name="Zheng J."/>
            <person name="Liu S."/>
            <person name="He W."/>
        </authorList>
    </citation>
    <scope>NUCLEOTIDE SEQUENCE</scope>
    <source>
        <strain evidence="2">FXH-223</strain>
    </source>
</reference>
<feature type="binding site" evidence="1">
    <location>
        <begin position="143"/>
        <end position="144"/>
    </location>
    <ligand>
        <name>S-adenosyl-L-methionine</name>
        <dbReference type="ChEBI" id="CHEBI:59789"/>
    </ligand>
</feature>
<dbReference type="GO" id="GO:0070475">
    <property type="term" value="P:rRNA base methylation"/>
    <property type="evidence" value="ECO:0007669"/>
    <property type="project" value="UniProtKB-UniRule"/>
</dbReference>
<proteinExistence type="inferred from homology"/>
<feature type="site" description="Interaction with substrate rRNA" evidence="1">
    <location>
        <position position="4"/>
    </location>
</feature>
<dbReference type="InterPro" id="IPR007473">
    <property type="entry name" value="RlmJ"/>
</dbReference>
<feature type="binding site" evidence="1">
    <location>
        <position position="118"/>
    </location>
    <ligand>
        <name>S-adenosyl-L-methionine</name>
        <dbReference type="ChEBI" id="CHEBI:59789"/>
    </ligand>
</feature>
<keyword evidence="1" id="KW-0808">Transferase</keyword>
<feature type="binding site" evidence="1">
    <location>
        <position position="100"/>
    </location>
    <ligand>
        <name>S-adenosyl-L-methionine</name>
        <dbReference type="ChEBI" id="CHEBI:59789"/>
    </ligand>
</feature>
<dbReference type="PANTHER" id="PTHR37426">
    <property type="entry name" value="RIBOSOMAL RNA LARGE SUBUNIT METHYLTRANSFERASE J"/>
    <property type="match status" value="1"/>
</dbReference>
<dbReference type="EC" id="2.1.1.266" evidence="1"/>
<keyword evidence="1" id="KW-0698">rRNA processing</keyword>
<sequence>MLSYRHSYHAGNFADVLKHLVQVAVLDHLRLKDKPFLVHDTHGGAGLFAVDDAHMQKTGEYRDGIGRLWERRFEAPLINRYLNVVAGFSRPGALSHYPGSPAISAALLRDQDRLQITELHSTDFELLEARFGGDRRIRLARQDALAGIKALLPPVHKRGLVLIDPSYELGGDEAATLEAVEEGLRRFNTGCFAIWYPVLERRRADRFAQRLMALAPKHLRAELCVLRDGGARGMTGSGMVVLNPPWTLGEQLQTALPILHRTLDQGGGTQRLVLSS</sequence>
<dbReference type="RefSeq" id="WP_228233899.1">
    <property type="nucleotide sequence ID" value="NZ_ARXL01000063.1"/>
</dbReference>
<dbReference type="GO" id="GO:0005829">
    <property type="term" value="C:cytosol"/>
    <property type="evidence" value="ECO:0007669"/>
    <property type="project" value="TreeGrafter"/>
</dbReference>
<dbReference type="PANTHER" id="PTHR37426:SF1">
    <property type="entry name" value="RIBOSOMAL RNA LARGE SUBUNIT METHYLTRANSFERASE J"/>
    <property type="match status" value="1"/>
</dbReference>
<comment type="similarity">
    <text evidence="1">Belongs to the RlmJ family.</text>
</comment>
<keyword evidence="3" id="KW-1185">Reference proteome</keyword>
<dbReference type="Pfam" id="PF04378">
    <property type="entry name" value="RsmJ"/>
    <property type="match status" value="1"/>
</dbReference>
<dbReference type="Proteomes" id="UP001108027">
    <property type="component" value="Unassembled WGS sequence"/>
</dbReference>
<feature type="binding site" evidence="1">
    <location>
        <position position="42"/>
    </location>
    <ligand>
        <name>S-adenosyl-L-methionine</name>
        <dbReference type="ChEBI" id="CHEBI:59789"/>
    </ligand>
</feature>
<comment type="subunit">
    <text evidence="1">Monomer.</text>
</comment>
<evidence type="ECO:0000313" key="3">
    <source>
        <dbReference type="Proteomes" id="UP001108027"/>
    </source>
</evidence>
<dbReference type="Gene3D" id="3.40.50.150">
    <property type="entry name" value="Vaccinia Virus protein VP39"/>
    <property type="match status" value="1"/>
</dbReference>
<keyword evidence="1" id="KW-0694">RNA-binding</keyword>
<dbReference type="InterPro" id="IPR029063">
    <property type="entry name" value="SAM-dependent_MTases_sf"/>
</dbReference>
<dbReference type="AlphaFoldDB" id="A0A9Q3UPV4"/>
<dbReference type="GO" id="GO:0003723">
    <property type="term" value="F:RNA binding"/>
    <property type="evidence" value="ECO:0007669"/>
    <property type="project" value="UniProtKB-UniRule"/>
</dbReference>
<feature type="binding site" evidence="1">
    <location>
        <position position="164"/>
    </location>
    <ligand>
        <name>S-adenosyl-L-methionine</name>
        <dbReference type="ChEBI" id="CHEBI:59789"/>
    </ligand>
</feature>
<dbReference type="GO" id="GO:0036307">
    <property type="term" value="F:23S rRNA (adenine(2030)-N(6))-methyltransferase activity"/>
    <property type="evidence" value="ECO:0007669"/>
    <property type="project" value="UniProtKB-UniRule"/>
</dbReference>
<evidence type="ECO:0000313" key="2">
    <source>
        <dbReference type="EMBL" id="MCC4308893.1"/>
    </source>
</evidence>
<keyword evidence="1" id="KW-0489">Methyltransferase</keyword>